<dbReference type="GO" id="GO:0005524">
    <property type="term" value="F:ATP binding"/>
    <property type="evidence" value="ECO:0007669"/>
    <property type="project" value="UniProtKB-KW"/>
</dbReference>
<keyword evidence="1" id="KW-0547">Nucleotide-binding</keyword>
<evidence type="ECO:0000256" key="2">
    <source>
        <dbReference type="ARBA" id="ARBA00022840"/>
    </source>
</evidence>
<dbReference type="SUPFAM" id="SSF52540">
    <property type="entry name" value="P-loop containing nucleoside triphosphate hydrolases"/>
    <property type="match status" value="2"/>
</dbReference>
<dbReference type="CDD" id="cd03216">
    <property type="entry name" value="ABC_Carb_Monos_I"/>
    <property type="match status" value="1"/>
</dbReference>
<dbReference type="PANTHER" id="PTHR43790">
    <property type="entry name" value="CARBOHYDRATE TRANSPORT ATP-BINDING PROTEIN MG119-RELATED"/>
    <property type="match status" value="1"/>
</dbReference>
<dbReference type="Gene3D" id="3.40.50.300">
    <property type="entry name" value="P-loop containing nucleotide triphosphate hydrolases"/>
    <property type="match status" value="2"/>
</dbReference>
<dbReference type="AlphaFoldDB" id="A0A225NS34"/>
<reference evidence="4 5" key="1">
    <citation type="submission" date="2013-04" db="EMBL/GenBank/DDBJ databases">
        <title>Oceanicola sp. 22II1-22F33 Genome Sequencing.</title>
        <authorList>
            <person name="Lai Q."/>
            <person name="Li G."/>
            <person name="Shao Z."/>
        </authorList>
    </citation>
    <scope>NUCLEOTIDE SEQUENCE [LARGE SCALE GENOMIC DNA]</scope>
    <source>
        <strain evidence="4 5">22II1-22F33</strain>
    </source>
</reference>
<dbReference type="PROSITE" id="PS00211">
    <property type="entry name" value="ABC_TRANSPORTER_1"/>
    <property type="match status" value="1"/>
</dbReference>
<dbReference type="Proteomes" id="UP000215377">
    <property type="component" value="Unassembled WGS sequence"/>
</dbReference>
<dbReference type="Pfam" id="PF00005">
    <property type="entry name" value="ABC_tran"/>
    <property type="match status" value="2"/>
</dbReference>
<organism evidence="4 5">
    <name type="scientific">Marinibacterium profundimaris</name>
    <dbReference type="NCBI Taxonomy" id="1679460"/>
    <lineage>
        <taxon>Bacteria</taxon>
        <taxon>Pseudomonadati</taxon>
        <taxon>Pseudomonadota</taxon>
        <taxon>Alphaproteobacteria</taxon>
        <taxon>Rhodobacterales</taxon>
        <taxon>Paracoccaceae</taxon>
        <taxon>Marinibacterium</taxon>
    </lineage>
</organism>
<dbReference type="PROSITE" id="PS50893">
    <property type="entry name" value="ABC_TRANSPORTER_2"/>
    <property type="match status" value="2"/>
</dbReference>
<gene>
    <name evidence="4" type="ORF">ATO3_02965</name>
</gene>
<evidence type="ECO:0000313" key="5">
    <source>
        <dbReference type="Proteomes" id="UP000215377"/>
    </source>
</evidence>
<feature type="domain" description="ABC transporter" evidence="3">
    <location>
        <begin position="8"/>
        <end position="242"/>
    </location>
</feature>
<dbReference type="PANTHER" id="PTHR43790:SF4">
    <property type="entry name" value="GUANOSINE IMPORT ATP-BINDING PROTEIN NUPO"/>
    <property type="match status" value="1"/>
</dbReference>
<evidence type="ECO:0000259" key="3">
    <source>
        <dbReference type="PROSITE" id="PS50893"/>
    </source>
</evidence>
<dbReference type="InterPro" id="IPR003593">
    <property type="entry name" value="AAA+_ATPase"/>
</dbReference>
<name>A0A225NS34_9RHOB</name>
<dbReference type="InterPro" id="IPR003439">
    <property type="entry name" value="ABC_transporter-like_ATP-bd"/>
</dbReference>
<evidence type="ECO:0000313" key="4">
    <source>
        <dbReference type="EMBL" id="OWU77655.1"/>
    </source>
</evidence>
<dbReference type="GO" id="GO:0016887">
    <property type="term" value="F:ATP hydrolysis activity"/>
    <property type="evidence" value="ECO:0007669"/>
    <property type="project" value="InterPro"/>
</dbReference>
<dbReference type="InterPro" id="IPR050107">
    <property type="entry name" value="ABC_carbohydrate_import_ATPase"/>
</dbReference>
<sequence length="502" mass="52634">MPGAPSALRIFGASKRFGDHLVLDGVDFDLAAGEVHALLGENGAGKSTLMNILSGIYTADAGRIEIEGAAVSIAGPSAAVALGIGMVHQHFKLVQPFTGRENLHLAAAGLPLVPRRAVVEEQIAAVVKRSALDVNLDVPVARLSVAEQQRIEILKALLLGARILVLDEPTAVLTDAEADRLLALVRDLAAQGHAIIFITHKLREVLAAGDRVSVLRRGRMVLASHAVEDVTRDDLSRAMIGDQETTQRRRSGSTPGPVLLEVTGLGVRDGGAAYVSDAGLSLRAGEIHGLAGVGGNGQRELAEAILGLRAATGQVALEGRDLTGLSVAARRRLGLRYVPADRSADALAPNVSLAENLAATLVRTGALGRRMVWPSRVRQHAAAMVQSYGIAGATGGGRRPVRLLSGGNAQKVVLARELDRDARLIIAHSPTRGLDVAACAYVHERLLEAVARGAGVLLISEDLEEVLALSDRISVISRGRIATTPDGRPDRAQIGELMLGHA</sequence>
<keyword evidence="2" id="KW-0067">ATP-binding</keyword>
<keyword evidence="5" id="KW-1185">Reference proteome</keyword>
<dbReference type="InterPro" id="IPR017871">
    <property type="entry name" value="ABC_transporter-like_CS"/>
</dbReference>
<proteinExistence type="predicted"/>
<protein>
    <recommendedName>
        <fullName evidence="3">ABC transporter domain-containing protein</fullName>
    </recommendedName>
</protein>
<comment type="caution">
    <text evidence="4">The sequence shown here is derived from an EMBL/GenBank/DDBJ whole genome shotgun (WGS) entry which is preliminary data.</text>
</comment>
<evidence type="ECO:0000256" key="1">
    <source>
        <dbReference type="ARBA" id="ARBA00022741"/>
    </source>
</evidence>
<feature type="domain" description="ABC transporter" evidence="3">
    <location>
        <begin position="260"/>
        <end position="502"/>
    </location>
</feature>
<dbReference type="SMART" id="SM00382">
    <property type="entry name" value="AAA"/>
    <property type="match status" value="1"/>
</dbReference>
<dbReference type="CDD" id="cd03215">
    <property type="entry name" value="ABC_Carb_Monos_II"/>
    <property type="match status" value="1"/>
</dbReference>
<dbReference type="InterPro" id="IPR027417">
    <property type="entry name" value="P-loop_NTPase"/>
</dbReference>
<accession>A0A225NS34</accession>
<dbReference type="EMBL" id="AQQR01000001">
    <property type="protein sequence ID" value="OWU77655.1"/>
    <property type="molecule type" value="Genomic_DNA"/>
</dbReference>